<accession>A0A1U7HZ24</accession>
<dbReference type="Pfam" id="PF11947">
    <property type="entry name" value="DUF3464"/>
    <property type="match status" value="1"/>
</dbReference>
<dbReference type="AlphaFoldDB" id="A0A1U7HZ24"/>
<name>A0A1U7HZ24_9CHRO</name>
<keyword evidence="2" id="KW-1133">Transmembrane helix</keyword>
<keyword evidence="4" id="KW-1185">Reference proteome</keyword>
<dbReference type="Proteomes" id="UP000185984">
    <property type="component" value="Unassembled WGS sequence"/>
</dbReference>
<sequence>MAPEPKNKRLPFEPSKKNQKTAKAKKQAPVVKKIQEVATKSDQSPPVTRAQMAVPKVVSDRMARRMAAFCGIPTALGMSTFIVSYLIVSHGWFKLPNVAVLLVSMGFFGLGVLGLSYGVLSASWDEEIVGSMLGWQEFTSNWGRMLSAWRSRRQKNV</sequence>
<evidence type="ECO:0000256" key="2">
    <source>
        <dbReference type="SAM" id="Phobius"/>
    </source>
</evidence>
<feature type="transmembrane region" description="Helical" evidence="2">
    <location>
        <begin position="66"/>
        <end position="87"/>
    </location>
</feature>
<evidence type="ECO:0000256" key="1">
    <source>
        <dbReference type="SAM" id="MobiDB-lite"/>
    </source>
</evidence>
<dbReference type="STRING" id="247279.NIES1031_02780"/>
<evidence type="ECO:0000313" key="4">
    <source>
        <dbReference type="Proteomes" id="UP000185984"/>
    </source>
</evidence>
<comment type="caution">
    <text evidence="3">The sequence shown here is derived from an EMBL/GenBank/DDBJ whole genome shotgun (WGS) entry which is preliminary data.</text>
</comment>
<reference evidence="3 4" key="1">
    <citation type="submission" date="2016-11" db="EMBL/GenBank/DDBJ databases">
        <title>Draft Genome Sequences of Nine Cyanobacterial Strains from Diverse Habitats.</title>
        <authorList>
            <person name="Zhu T."/>
            <person name="Hou S."/>
            <person name="Lu X."/>
            <person name="Hess W.R."/>
        </authorList>
    </citation>
    <scope>NUCLEOTIDE SEQUENCE [LARGE SCALE GENOMIC DNA]</scope>
    <source>
        <strain evidence="3 4">5.2 s.c.1</strain>
    </source>
</reference>
<protein>
    <recommendedName>
        <fullName evidence="5">DUF3464 domain-containing protein</fullName>
    </recommendedName>
</protein>
<dbReference type="OrthoDB" id="467509at2"/>
<dbReference type="RefSeq" id="WP_073547995.1">
    <property type="nucleotide sequence ID" value="NZ_CAWMVK010000012.1"/>
</dbReference>
<dbReference type="EMBL" id="MRCC01000002">
    <property type="protein sequence ID" value="OKH28840.1"/>
    <property type="molecule type" value="Genomic_DNA"/>
</dbReference>
<evidence type="ECO:0008006" key="5">
    <source>
        <dbReference type="Google" id="ProtNLM"/>
    </source>
</evidence>
<gene>
    <name evidence="3" type="ORF">NIES1031_02780</name>
</gene>
<dbReference type="InterPro" id="IPR021855">
    <property type="entry name" value="PAM68-like"/>
</dbReference>
<organism evidence="3 4">
    <name type="scientific">Chroogloeocystis siderophila 5.2 s.c.1</name>
    <dbReference type="NCBI Taxonomy" id="247279"/>
    <lineage>
        <taxon>Bacteria</taxon>
        <taxon>Bacillati</taxon>
        <taxon>Cyanobacteriota</taxon>
        <taxon>Cyanophyceae</taxon>
        <taxon>Oscillatoriophycideae</taxon>
        <taxon>Chroococcales</taxon>
        <taxon>Chroococcaceae</taxon>
        <taxon>Chroogloeocystis</taxon>
    </lineage>
</organism>
<feature type="compositionally biased region" description="Basic and acidic residues" evidence="1">
    <location>
        <begin position="1"/>
        <end position="16"/>
    </location>
</feature>
<dbReference type="PANTHER" id="PTHR34575">
    <property type="entry name" value="PROTEIN PAM68, CHLOROPLASTIC"/>
    <property type="match status" value="1"/>
</dbReference>
<feature type="region of interest" description="Disordered" evidence="1">
    <location>
        <begin position="1"/>
        <end position="27"/>
    </location>
</feature>
<proteinExistence type="predicted"/>
<dbReference type="PANTHER" id="PTHR34575:SF1">
    <property type="entry name" value="PROTEIN PAM68, CHLOROPLASTIC"/>
    <property type="match status" value="1"/>
</dbReference>
<keyword evidence="2" id="KW-0472">Membrane</keyword>
<keyword evidence="2" id="KW-0812">Transmembrane</keyword>
<feature type="compositionally biased region" description="Basic residues" evidence="1">
    <location>
        <begin position="17"/>
        <end position="26"/>
    </location>
</feature>
<feature type="transmembrane region" description="Helical" evidence="2">
    <location>
        <begin position="99"/>
        <end position="120"/>
    </location>
</feature>
<evidence type="ECO:0000313" key="3">
    <source>
        <dbReference type="EMBL" id="OKH28840.1"/>
    </source>
</evidence>